<comment type="caution">
    <text evidence="1">The sequence shown here is derived from an EMBL/GenBank/DDBJ whole genome shotgun (WGS) entry which is preliminary data.</text>
</comment>
<dbReference type="InterPro" id="IPR037210">
    <property type="entry name" value="YoaC-like_sf"/>
</dbReference>
<gene>
    <name evidence="1" type="ORF">HQ603_04830</name>
</gene>
<dbReference type="SUPFAM" id="SSF140670">
    <property type="entry name" value="YoaC-like"/>
    <property type="match status" value="1"/>
</dbReference>
<dbReference type="RefSeq" id="WP_222683431.1">
    <property type="nucleotide sequence ID" value="NZ_JABUBS010000010.1"/>
</dbReference>
<protein>
    <submittedName>
        <fullName evidence="1">Uncharacterized protein</fullName>
    </submittedName>
</protein>
<dbReference type="Gene3D" id="1.20.1290.30">
    <property type="match status" value="1"/>
</dbReference>
<evidence type="ECO:0000313" key="1">
    <source>
        <dbReference type="EMBL" id="MBY6366075.1"/>
    </source>
</evidence>
<name>A0ABS7P0Z6_9NOCA</name>
<reference evidence="1 2" key="1">
    <citation type="submission" date="2020-06" db="EMBL/GenBank/DDBJ databases">
        <title>Taxonomy, biology and ecology of Rhodococcus bacteria occurring in California pistachio and other woody hosts as revealed by genome sequence analyses.</title>
        <authorList>
            <person name="Gai Y."/>
            <person name="Riely B."/>
        </authorList>
    </citation>
    <scope>NUCLEOTIDE SEQUENCE [LARGE SCALE GENOMIC DNA]</scope>
    <source>
        <strain evidence="1 2">BP-281</strain>
    </source>
</reference>
<sequence length="242" mass="26205">MQRTYPTAVTRDGAGDPDGAQREAVQWIVRTHRDIGGTVLLFLPLKSSLPRSGVLARLALRPGVVVAGSRGRIDGWNGGPVLAAWPTREKLAAIADDARTRALCVIPWNADEVSTWVLVARPVRLDGARDDGTRDASQVLDPVVVQGLTALSAMVNHANNLAGTLDHRDAVAVLKTLHAAGYPLPADEVYVWALSHDWNANGAERLRELTERIDSGRTVRSRGPSPLRADIIDLWRAATEQN</sequence>
<organism evidence="1 2">
    <name type="scientific">Rhodococcoides corynebacterioides</name>
    <dbReference type="NCBI Taxonomy" id="53972"/>
    <lineage>
        <taxon>Bacteria</taxon>
        <taxon>Bacillati</taxon>
        <taxon>Actinomycetota</taxon>
        <taxon>Actinomycetes</taxon>
        <taxon>Mycobacteriales</taxon>
        <taxon>Nocardiaceae</taxon>
        <taxon>Rhodococcoides</taxon>
    </lineage>
</organism>
<proteinExistence type="predicted"/>
<accession>A0ABS7P0Z6</accession>
<keyword evidence="2" id="KW-1185">Reference proteome</keyword>
<dbReference type="Proteomes" id="UP000825228">
    <property type="component" value="Unassembled WGS sequence"/>
</dbReference>
<evidence type="ECO:0000313" key="2">
    <source>
        <dbReference type="Proteomes" id="UP000825228"/>
    </source>
</evidence>
<dbReference type="EMBL" id="JABUBU010000002">
    <property type="protein sequence ID" value="MBY6366075.1"/>
    <property type="molecule type" value="Genomic_DNA"/>
</dbReference>